<evidence type="ECO:0000256" key="1">
    <source>
        <dbReference type="ARBA" id="ARBA00022468"/>
    </source>
</evidence>
<dbReference type="FunFam" id="3.10.20.90:FF:000222">
    <property type="entry name" value="Polyubiquitin 5"/>
    <property type="match status" value="1"/>
</dbReference>
<dbReference type="PROSITE" id="PS50826">
    <property type="entry name" value="RUN"/>
    <property type="match status" value="1"/>
</dbReference>
<dbReference type="PANTHER" id="PTHR22957:SF187">
    <property type="entry name" value="SMALL G PROTEIN SIGNALING MODULATOR 1"/>
    <property type="match status" value="1"/>
</dbReference>
<comment type="similarity">
    <text evidence="2">Belongs to the RUTBC family.</text>
</comment>
<accession>A0A556V0Z7</accession>
<feature type="domain" description="Ubiquitin-like" evidence="4">
    <location>
        <begin position="1298"/>
        <end position="1373"/>
    </location>
</feature>
<dbReference type="Gene3D" id="1.10.472.80">
    <property type="entry name" value="Ypt/Rab-GAP domain of gyp1p, domain 3"/>
    <property type="match status" value="1"/>
</dbReference>
<feature type="region of interest" description="Disordered" evidence="3">
    <location>
        <begin position="710"/>
        <end position="734"/>
    </location>
</feature>
<dbReference type="GO" id="GO:0006450">
    <property type="term" value="P:regulation of translational fidelity"/>
    <property type="evidence" value="ECO:0007669"/>
    <property type="project" value="InterPro"/>
</dbReference>
<dbReference type="PROSITE" id="PS50053">
    <property type="entry name" value="UBIQUITIN_2"/>
    <property type="match status" value="2"/>
</dbReference>
<feature type="compositionally biased region" description="Low complexity" evidence="3">
    <location>
        <begin position="488"/>
        <end position="499"/>
    </location>
</feature>
<feature type="domain" description="Rab-GAP TBC" evidence="5">
    <location>
        <begin position="841"/>
        <end position="1006"/>
    </location>
</feature>
<dbReference type="InterPro" id="IPR019956">
    <property type="entry name" value="Ubiquitin_dom"/>
</dbReference>
<dbReference type="Pfam" id="PF00240">
    <property type="entry name" value="ubiquitin"/>
    <property type="match status" value="2"/>
</dbReference>
<proteinExistence type="inferred from homology"/>
<dbReference type="Gene3D" id="2.30.29.230">
    <property type="match status" value="1"/>
</dbReference>
<dbReference type="SMART" id="SM00164">
    <property type="entry name" value="TBC"/>
    <property type="match status" value="1"/>
</dbReference>
<gene>
    <name evidence="7" type="ORF">Baya_10935</name>
</gene>
<dbReference type="SUPFAM" id="SSF47923">
    <property type="entry name" value="Ypt/Rab-GAP domain of gyp1p"/>
    <property type="match status" value="2"/>
</dbReference>
<dbReference type="PANTHER" id="PTHR22957">
    <property type="entry name" value="TBC1 DOMAIN FAMILY MEMBER GTPASE-ACTIVATING PROTEIN"/>
    <property type="match status" value="1"/>
</dbReference>
<evidence type="ECO:0000256" key="2">
    <source>
        <dbReference type="ARBA" id="ARBA00034124"/>
    </source>
</evidence>
<dbReference type="SMART" id="SM00213">
    <property type="entry name" value="UBQ"/>
    <property type="match status" value="2"/>
</dbReference>
<evidence type="ECO:0000259" key="5">
    <source>
        <dbReference type="PROSITE" id="PS50086"/>
    </source>
</evidence>
<dbReference type="Gene3D" id="1.10.8.270">
    <property type="entry name" value="putative rabgap domain of human tbc1 domain family member 14 like domains"/>
    <property type="match status" value="1"/>
</dbReference>
<dbReference type="FunFam" id="1.10.472.80:FF:000004">
    <property type="entry name" value="Small G protein signaling modulator 1"/>
    <property type="match status" value="1"/>
</dbReference>
<feature type="compositionally biased region" description="Polar residues" evidence="3">
    <location>
        <begin position="540"/>
        <end position="584"/>
    </location>
</feature>
<dbReference type="InterPro" id="IPR035969">
    <property type="entry name" value="Rab-GAP_TBC_sf"/>
</dbReference>
<evidence type="ECO:0000313" key="7">
    <source>
        <dbReference type="EMBL" id="TSR04328.1"/>
    </source>
</evidence>
<dbReference type="FunFam" id="1.10.8.270:FF:000006">
    <property type="entry name" value="Small G protein signaling modulator 2"/>
    <property type="match status" value="1"/>
</dbReference>
<evidence type="ECO:0000259" key="6">
    <source>
        <dbReference type="PROSITE" id="PS50826"/>
    </source>
</evidence>
<evidence type="ECO:0000313" key="8">
    <source>
        <dbReference type="Proteomes" id="UP000319801"/>
    </source>
</evidence>
<dbReference type="SUPFAM" id="SSF141000">
    <property type="entry name" value="Glu-tRNAGln amidotransferase C subunit"/>
    <property type="match status" value="1"/>
</dbReference>
<name>A0A556V0Z7_BAGYA</name>
<dbReference type="EMBL" id="VCAZ01000090">
    <property type="protein sequence ID" value="TSR04328.1"/>
    <property type="molecule type" value="Genomic_DNA"/>
</dbReference>
<dbReference type="InterPro" id="IPR000195">
    <property type="entry name" value="Rab-GAP-TBC_dom"/>
</dbReference>
<dbReference type="SUPFAM" id="SSF54236">
    <property type="entry name" value="Ubiquitin-like"/>
    <property type="match status" value="2"/>
</dbReference>
<evidence type="ECO:0000259" key="4">
    <source>
        <dbReference type="PROSITE" id="PS50053"/>
    </source>
</evidence>
<feature type="region of interest" description="Disordered" evidence="3">
    <location>
        <begin position="537"/>
        <end position="593"/>
    </location>
</feature>
<dbReference type="Pfam" id="PF02759">
    <property type="entry name" value="RUN"/>
    <property type="match status" value="1"/>
</dbReference>
<feature type="compositionally biased region" description="Polar residues" evidence="3">
    <location>
        <begin position="505"/>
        <end position="517"/>
    </location>
</feature>
<dbReference type="SUPFAM" id="SSF140741">
    <property type="entry name" value="RUN domain-like"/>
    <property type="match status" value="1"/>
</dbReference>
<dbReference type="CDD" id="cd17039">
    <property type="entry name" value="Ubl_ubiquitin_like"/>
    <property type="match status" value="1"/>
</dbReference>
<dbReference type="Gene3D" id="3.10.20.90">
    <property type="entry name" value="Phosphatidylinositol 3-kinase Catalytic Subunit, Chain A, domain 1"/>
    <property type="match status" value="2"/>
</dbReference>
<feature type="compositionally biased region" description="Basic and acidic residues" evidence="3">
    <location>
        <begin position="710"/>
        <end position="732"/>
    </location>
</feature>
<dbReference type="Gene3D" id="1.20.58.900">
    <property type="match status" value="1"/>
</dbReference>
<dbReference type="InterPro" id="IPR037213">
    <property type="entry name" value="Run_dom_sf"/>
</dbReference>
<comment type="caution">
    <text evidence="7">The sequence shown here is derived from an EMBL/GenBank/DDBJ whole genome shotgun (WGS) entry which is preliminary data.</text>
</comment>
<keyword evidence="1" id="KW-0343">GTPase activation</keyword>
<dbReference type="PRINTS" id="PR00348">
    <property type="entry name" value="UBIQUITIN"/>
</dbReference>
<dbReference type="GO" id="GO:0005096">
    <property type="term" value="F:GTPase activator activity"/>
    <property type="evidence" value="ECO:0007669"/>
    <property type="project" value="UniProtKB-KW"/>
</dbReference>
<organism evidence="7 8">
    <name type="scientific">Bagarius yarrelli</name>
    <name type="common">Goonch</name>
    <name type="synonym">Bagrus yarrelli</name>
    <dbReference type="NCBI Taxonomy" id="175774"/>
    <lineage>
        <taxon>Eukaryota</taxon>
        <taxon>Metazoa</taxon>
        <taxon>Chordata</taxon>
        <taxon>Craniata</taxon>
        <taxon>Vertebrata</taxon>
        <taxon>Euteleostomi</taxon>
        <taxon>Actinopterygii</taxon>
        <taxon>Neopterygii</taxon>
        <taxon>Teleostei</taxon>
        <taxon>Ostariophysi</taxon>
        <taxon>Siluriformes</taxon>
        <taxon>Sisoridae</taxon>
        <taxon>Sisorinae</taxon>
        <taxon>Bagarius</taxon>
    </lineage>
</organism>
<dbReference type="InterPro" id="IPR004012">
    <property type="entry name" value="Run_dom"/>
</dbReference>
<dbReference type="InterPro" id="IPR036113">
    <property type="entry name" value="Asp/Glu-ADT_sf_sub_c"/>
</dbReference>
<dbReference type="OrthoDB" id="10264062at2759"/>
<dbReference type="InterPro" id="IPR029071">
    <property type="entry name" value="Ubiquitin-like_domsf"/>
</dbReference>
<dbReference type="InterPro" id="IPR021935">
    <property type="entry name" value="SGSM1/2_RBD"/>
</dbReference>
<dbReference type="Pfam" id="PF00566">
    <property type="entry name" value="RabGAP-TBC"/>
    <property type="match status" value="1"/>
</dbReference>
<feature type="domain" description="RUN" evidence="6">
    <location>
        <begin position="40"/>
        <end position="170"/>
    </location>
</feature>
<dbReference type="InterPro" id="IPR000626">
    <property type="entry name" value="Ubiquitin-like_dom"/>
</dbReference>
<keyword evidence="8" id="KW-1185">Reference proteome</keyword>
<dbReference type="Proteomes" id="UP000319801">
    <property type="component" value="Unassembled WGS sequence"/>
</dbReference>
<evidence type="ECO:0000256" key="3">
    <source>
        <dbReference type="SAM" id="MobiDB-lite"/>
    </source>
</evidence>
<feature type="region of interest" description="Disordered" evidence="3">
    <location>
        <begin position="474"/>
        <end position="521"/>
    </location>
</feature>
<protein>
    <submittedName>
        <fullName evidence="7">Small G protein signaling modulator 1</fullName>
    </submittedName>
</protein>
<feature type="domain" description="Ubiquitin-like" evidence="4">
    <location>
        <begin position="1218"/>
        <end position="1297"/>
    </location>
</feature>
<dbReference type="Pfam" id="PF12068">
    <property type="entry name" value="PH_RBD"/>
    <property type="match status" value="1"/>
</dbReference>
<dbReference type="GO" id="GO:0031410">
    <property type="term" value="C:cytoplasmic vesicle"/>
    <property type="evidence" value="ECO:0007669"/>
    <property type="project" value="UniProtKB-ARBA"/>
</dbReference>
<sequence>MSFQRFSAVSEAETRQKLLRNVKKEVKQIMEEAVTRKFVHEDSSHIVSFCAAVEACMLHGLKRRAAGFLRSNKVAALFTKVGKSFSPAEQLCRKAQELEQLLECNKYYEKEAVLMDPVDGPILASLLARDYVESLHQNSRAILLFGKNNVLVQPRDDMEAIPGYLSLHQTADTMTLKWTPNQLMNGSVGDLEYERSVYWDYAMTIRLEEIVYLHCHQQGWHPEASSSFPTRRSSPTVPVVFRERAASSWSARPSAVDPKRQGQLQDMPFFCYYTENQAPSSELMEQGVNLWQPAQRKSSCSQAGVSEKASPNGCNHERAPLKLLCDNMKYQIISRAFYGWLAYCRHLSTVRTHLSALVNHTIVSPAAPSDAYGGLTTLAWQKFQQDFSANDEQELWRLVYFGGIEPSLRKEVWPFLLGHYQFGMSDSERKEVDEQIRACYEKTMSEWLGCESIVRRREKEQHAVALAKCSSVASMDSSNPSVVHRDSSTSTESSQSCSSERQRARLQSDSSSSTQVFESVDEGEQIVAELRADEVKRTPKVSNGSDSGHLSSTKFSVASGLSDSPSTEDSGAQEMGYNSSTRESVMQDHNRDESLKKNIVESAGGESEKAENIEKKVKQTVPGVGKGLKAGDGFEGVCPQVKNNTKIEHKRRMTDMLEEAGETKQGEKSGLLVLTSNEKLEERCKTRYSSKGLKTTEIETFDSSALIKAEKIQTPKAKPSEKQAQRTGKEPQVEAYSLSQIKEKGQEETVRKKVPMPSAPIVKEIVVPVVYEAFSMQEMSKEMPATDSDESPSAIEMEEIPMARLVGVQKADEALLPEMETLYPRFESQAVTSEKNSASSSAPSTGTSYSQELLDSYTLNLHRIDKDVQRCDRNYWYFTPANLDKLRNIMCSYVWQHLETGYVQGMCDLLAPLLVILDDEALAFSCFTQLMKRMNQNFPHGGAMDTHFANMRSLIQILDSELFELMHQNGDYTHFYFCYRWFLLDFKRELVYDDVFAVWESIWAAKHVSSSQFVLFIALALVEIYREIILENNMDFTDIIKFFNEMAEHHNMKQILELARELVCKVQMLIENKRTTQERKATTWTRRWLDRGAPLRPPHPRCVLKESPTHSASHWASGAPGRRCMSSDQSGFVTKPTKVSLELVDKLERLALVDFGSQEGVECLEKAIRFADQLHVVDTKALYLREDMVTEGNHAEELLRLSMTTEEEYFVAPPVKMIELVIKSMTGETKSLNVDPYATIRDLKKQIGQLFAVKPSQIKLSITNGQKVQLDHDQKRVIDYGLSSGSIVILLITTPMPLQVFVKNEKGQTKTYDITEDETVDQLMMKVRQKEGISADQQRLIYNGRQLDSGRKLQDYNIESGSTIHMTLRLRGG</sequence>
<reference evidence="7 8" key="1">
    <citation type="journal article" date="2019" name="Genome Biol. Evol.">
        <title>Whole-Genome Sequencing of the Giant Devil Catfish, Bagarius yarrelli.</title>
        <authorList>
            <person name="Jiang W."/>
            <person name="Lv Y."/>
            <person name="Cheng L."/>
            <person name="Yang K."/>
            <person name="Chao B."/>
            <person name="Wang X."/>
            <person name="Li Y."/>
            <person name="Pan X."/>
            <person name="You X."/>
            <person name="Zhang Y."/>
            <person name="Yang J."/>
            <person name="Li J."/>
            <person name="Zhang X."/>
            <person name="Liu S."/>
            <person name="Sun C."/>
            <person name="Yang J."/>
            <person name="Shi Q."/>
        </authorList>
    </citation>
    <scope>NUCLEOTIDE SEQUENCE [LARGE SCALE GENOMIC DNA]</scope>
    <source>
        <strain evidence="7">JWS20170419001</strain>
        <tissue evidence="7">Muscle</tissue>
    </source>
</reference>
<dbReference type="PROSITE" id="PS50086">
    <property type="entry name" value="TBC_RABGAP"/>
    <property type="match status" value="1"/>
</dbReference>